<feature type="compositionally biased region" description="Basic and acidic residues" evidence="2">
    <location>
        <begin position="420"/>
        <end position="432"/>
    </location>
</feature>
<dbReference type="EMBL" id="CAJHNH020002223">
    <property type="protein sequence ID" value="CAG5125975.1"/>
    <property type="molecule type" value="Genomic_DNA"/>
</dbReference>
<feature type="compositionally biased region" description="Polar residues" evidence="2">
    <location>
        <begin position="448"/>
        <end position="471"/>
    </location>
</feature>
<dbReference type="GO" id="GO:0005737">
    <property type="term" value="C:cytoplasm"/>
    <property type="evidence" value="ECO:0007669"/>
    <property type="project" value="TreeGrafter"/>
</dbReference>
<evidence type="ECO:0000313" key="3">
    <source>
        <dbReference type="EMBL" id="CAG5125975.1"/>
    </source>
</evidence>
<evidence type="ECO:0000256" key="2">
    <source>
        <dbReference type="SAM" id="MobiDB-lite"/>
    </source>
</evidence>
<dbReference type="Proteomes" id="UP000678393">
    <property type="component" value="Unassembled WGS sequence"/>
</dbReference>
<dbReference type="InterPro" id="IPR034608">
    <property type="entry name" value="CCDC125"/>
</dbReference>
<dbReference type="GO" id="GO:2000146">
    <property type="term" value="P:negative regulation of cell motility"/>
    <property type="evidence" value="ECO:0007669"/>
    <property type="project" value="TreeGrafter"/>
</dbReference>
<keyword evidence="4" id="KW-1185">Reference proteome</keyword>
<feature type="region of interest" description="Disordered" evidence="2">
    <location>
        <begin position="420"/>
        <end position="471"/>
    </location>
</feature>
<feature type="compositionally biased region" description="Low complexity" evidence="2">
    <location>
        <begin position="12"/>
        <end position="22"/>
    </location>
</feature>
<dbReference type="GO" id="GO:0035024">
    <property type="term" value="P:negative regulation of Rho protein signal transduction"/>
    <property type="evidence" value="ECO:0007669"/>
    <property type="project" value="TreeGrafter"/>
</dbReference>
<reference evidence="3" key="1">
    <citation type="submission" date="2021-04" db="EMBL/GenBank/DDBJ databases">
        <authorList>
            <consortium name="Molecular Ecology Group"/>
        </authorList>
    </citation>
    <scope>NUCLEOTIDE SEQUENCE</scope>
</reference>
<evidence type="ECO:0000313" key="4">
    <source>
        <dbReference type="Proteomes" id="UP000678393"/>
    </source>
</evidence>
<evidence type="ECO:0008006" key="5">
    <source>
        <dbReference type="Google" id="ProtNLM"/>
    </source>
</evidence>
<name>A0A8S3ZDJ2_9EUPU</name>
<feature type="coiled-coil region" evidence="1">
    <location>
        <begin position="95"/>
        <end position="168"/>
    </location>
</feature>
<gene>
    <name evidence="3" type="ORF">CUNI_LOCUS11533</name>
</gene>
<accession>A0A8S3ZDJ2</accession>
<dbReference type="AlphaFoldDB" id="A0A8S3ZDJ2"/>
<sequence>MHIDQSLEKVTSSDTLDTSRSSVNAGDSRTDLEDFPTYADVPYGTSLRQQKKLFEQQIDNLRRQFSASLPGNSAESDSGKHNWSLLQNFSRKLSVKEIETKLMVALQEMDELKIELDVCQKRLDAKYKAVAILKEQADLAGMELKKTEQKASETSKNLEQEVSKLQFELEWRESSFMNSQQTWAERFDSVCQENAMLMSKLETRNEELRRANAHKLAISRERDELLALLDVTERLKYEQGKSRVAEDEYSTFTSSELAVLGACKCRVSSPEPCGCAHAAANLRKEVAKLREGLELNQKRREESNLTVDAYRLAFEEQLTKNRKLCLQMSHIATLSSRTAKAKAALKWLVQVLNDDDYVPPKPTEQGMEAEKGNTLSNMSLQELVTVLTEMVHEKNEALAHQKLAAQVLHNKLFLYEKLEGKRPEESETDSRKHQQKKKQNRENHRSQHSVNSQLANSKINSDSVSCNNKLSGSDEVSAYEKHQSMDYFSDTVNTEEDSCENCADRLSLSRNSSEAQ</sequence>
<organism evidence="3 4">
    <name type="scientific">Candidula unifasciata</name>
    <dbReference type="NCBI Taxonomy" id="100452"/>
    <lineage>
        <taxon>Eukaryota</taxon>
        <taxon>Metazoa</taxon>
        <taxon>Spiralia</taxon>
        <taxon>Lophotrochozoa</taxon>
        <taxon>Mollusca</taxon>
        <taxon>Gastropoda</taxon>
        <taxon>Heterobranchia</taxon>
        <taxon>Euthyneura</taxon>
        <taxon>Panpulmonata</taxon>
        <taxon>Eupulmonata</taxon>
        <taxon>Stylommatophora</taxon>
        <taxon>Helicina</taxon>
        <taxon>Helicoidea</taxon>
        <taxon>Geomitridae</taxon>
        <taxon>Candidula</taxon>
    </lineage>
</organism>
<keyword evidence="1" id="KW-0175">Coiled coil</keyword>
<feature type="region of interest" description="Disordered" evidence="2">
    <location>
        <begin position="1"/>
        <end position="36"/>
    </location>
</feature>
<dbReference type="PANTHER" id="PTHR28616">
    <property type="entry name" value="COILED-COIL DOMAIN-CONTAINING PROTEIN 125"/>
    <property type="match status" value="1"/>
</dbReference>
<dbReference type="OrthoDB" id="9939852at2759"/>
<proteinExistence type="predicted"/>
<protein>
    <recommendedName>
        <fullName evidence="5">Coiled-coil domain-containing protein 125</fullName>
    </recommendedName>
</protein>
<dbReference type="PANTHER" id="PTHR28616:SF1">
    <property type="entry name" value="COILED-COIL DOMAIN-CONTAINING PROTEIN 125"/>
    <property type="match status" value="1"/>
</dbReference>
<evidence type="ECO:0000256" key="1">
    <source>
        <dbReference type="SAM" id="Coils"/>
    </source>
</evidence>
<comment type="caution">
    <text evidence="3">The sequence shown here is derived from an EMBL/GenBank/DDBJ whole genome shotgun (WGS) entry which is preliminary data.</text>
</comment>